<dbReference type="InterPro" id="IPR019496">
    <property type="entry name" value="NUFIP1_cons_dom"/>
</dbReference>
<reference evidence="7 8" key="1">
    <citation type="submission" date="2015-06" db="EMBL/GenBank/DDBJ databases">
        <title>Draft genome of the ant-associated black yeast Phialophora attae CBS 131958.</title>
        <authorList>
            <person name="Moreno L.F."/>
            <person name="Stielow B.J."/>
            <person name="de Hoog S."/>
            <person name="Vicente V.A."/>
            <person name="Weiss V.A."/>
            <person name="de Vries M."/>
            <person name="Cruz L.M."/>
            <person name="Souza E.M."/>
        </authorList>
    </citation>
    <scope>NUCLEOTIDE SEQUENCE [LARGE SCALE GENOMIC DNA]</scope>
    <source>
        <strain evidence="7 8">CBS 131958</strain>
    </source>
</reference>
<dbReference type="Pfam" id="PF10453">
    <property type="entry name" value="NUFIP1"/>
    <property type="match status" value="1"/>
</dbReference>
<dbReference type="SMART" id="SM00356">
    <property type="entry name" value="ZnF_C3H1"/>
    <property type="match status" value="1"/>
</dbReference>
<dbReference type="GO" id="GO:0003723">
    <property type="term" value="F:RNA binding"/>
    <property type="evidence" value="ECO:0007669"/>
    <property type="project" value="InterPro"/>
</dbReference>
<feature type="region of interest" description="Disordered" evidence="5">
    <location>
        <begin position="1"/>
        <end position="199"/>
    </location>
</feature>
<keyword evidence="2 4" id="KW-0863">Zinc-finger</keyword>
<gene>
    <name evidence="7" type="ORF">AB675_2340</name>
</gene>
<name>A0A0N1P459_9EURO</name>
<feature type="compositionally biased region" description="Basic and acidic residues" evidence="5">
    <location>
        <begin position="120"/>
        <end position="131"/>
    </location>
</feature>
<dbReference type="Proteomes" id="UP000038010">
    <property type="component" value="Unassembled WGS sequence"/>
</dbReference>
<organism evidence="7 8">
    <name type="scientific">Cyphellophora attinorum</name>
    <dbReference type="NCBI Taxonomy" id="1664694"/>
    <lineage>
        <taxon>Eukaryota</taxon>
        <taxon>Fungi</taxon>
        <taxon>Dikarya</taxon>
        <taxon>Ascomycota</taxon>
        <taxon>Pezizomycotina</taxon>
        <taxon>Eurotiomycetes</taxon>
        <taxon>Chaetothyriomycetidae</taxon>
        <taxon>Chaetothyriales</taxon>
        <taxon>Cyphellophoraceae</taxon>
        <taxon>Cyphellophora</taxon>
    </lineage>
</organism>
<dbReference type="InterPro" id="IPR041367">
    <property type="entry name" value="Znf-CCCH_4"/>
</dbReference>
<dbReference type="SUPFAM" id="SSF90229">
    <property type="entry name" value="CCCH zinc finger"/>
    <property type="match status" value="1"/>
</dbReference>
<dbReference type="Pfam" id="PF18044">
    <property type="entry name" value="zf-CCCH_4"/>
    <property type="match status" value="1"/>
</dbReference>
<proteinExistence type="predicted"/>
<feature type="compositionally biased region" description="Basic and acidic residues" evidence="5">
    <location>
        <begin position="239"/>
        <end position="261"/>
    </location>
</feature>
<sequence length="464" mass="50523">MSGQPFTFPPPPPPPPKRADQKAATNGGGWGDNRNNYGQPVRGRGGGFARGQSRGSYNGGRGGRGGSHRGEYRGGDGGGRGSIARGNFHRTSIHGTGRDFQDRGLTESSTGPKFQHGKRDHSTAFDRDALRRARPPAAPAVPSFTASLADILPPKPALPEVEAREIKAPPRKKNNTLGLTPAANDSESEDDAGEESKLAAVSDPRLLQFEYGGQTAALRTPAEIAAWVAERKRRYPTQAKRDAAKKEADEKRKKFQDEKAARTAAMQATKRFREQKQAQTGTKPQAKTQEYKETALLAAQLHAEKLRRKALKAQRDLEAAEAALKAGLEASSKPADVSDDDSLGSISSSSESEDDSESTSDSDDDTPPDTASTKTQVPAMSVQPSQKKSRLCRDFIRTGKCRRGHRCTFSHDRSKLPESLKRPEEKSKRKGLYQVMIEQEQEKERKKALSMIISLGKQGLLDES</sequence>
<dbReference type="GO" id="GO:0000492">
    <property type="term" value="P:box C/D snoRNP assembly"/>
    <property type="evidence" value="ECO:0007669"/>
    <property type="project" value="TreeGrafter"/>
</dbReference>
<dbReference type="EMBL" id="LFJN01000002">
    <property type="protein sequence ID" value="KPI45225.1"/>
    <property type="molecule type" value="Genomic_DNA"/>
</dbReference>
<evidence type="ECO:0000256" key="5">
    <source>
        <dbReference type="SAM" id="MobiDB-lite"/>
    </source>
</evidence>
<feature type="region of interest" description="Disordered" evidence="5">
    <location>
        <begin position="233"/>
        <end position="291"/>
    </location>
</feature>
<evidence type="ECO:0000313" key="8">
    <source>
        <dbReference type="Proteomes" id="UP000038010"/>
    </source>
</evidence>
<feature type="compositionally biased region" description="Basic and acidic residues" evidence="5">
    <location>
        <begin position="96"/>
        <end position="105"/>
    </location>
</feature>
<feature type="compositionally biased region" description="Polar residues" evidence="5">
    <location>
        <begin position="369"/>
        <end position="386"/>
    </location>
</feature>
<evidence type="ECO:0000256" key="3">
    <source>
        <dbReference type="ARBA" id="ARBA00022833"/>
    </source>
</evidence>
<evidence type="ECO:0000256" key="1">
    <source>
        <dbReference type="ARBA" id="ARBA00022723"/>
    </source>
</evidence>
<dbReference type="GeneID" id="28734185"/>
<evidence type="ECO:0000256" key="2">
    <source>
        <dbReference type="ARBA" id="ARBA00022771"/>
    </source>
</evidence>
<dbReference type="AlphaFoldDB" id="A0A0N1P459"/>
<dbReference type="Gene3D" id="4.10.1000.10">
    <property type="entry name" value="Zinc finger, CCCH-type"/>
    <property type="match status" value="1"/>
</dbReference>
<comment type="caution">
    <text evidence="7">The sequence shown here is derived from an EMBL/GenBank/DDBJ whole genome shotgun (WGS) entry which is preliminary data.</text>
</comment>
<dbReference type="GO" id="GO:0005634">
    <property type="term" value="C:nucleus"/>
    <property type="evidence" value="ECO:0007669"/>
    <property type="project" value="TreeGrafter"/>
</dbReference>
<keyword evidence="8" id="KW-1185">Reference proteome</keyword>
<dbReference type="PROSITE" id="PS50103">
    <property type="entry name" value="ZF_C3H1"/>
    <property type="match status" value="1"/>
</dbReference>
<dbReference type="PANTHER" id="PTHR13309:SF0">
    <property type="entry name" value="FMR1-INTERACTING PROTEIN NUFIP1"/>
    <property type="match status" value="1"/>
</dbReference>
<dbReference type="GO" id="GO:0008270">
    <property type="term" value="F:zinc ion binding"/>
    <property type="evidence" value="ECO:0007669"/>
    <property type="project" value="UniProtKB-KW"/>
</dbReference>
<evidence type="ECO:0000259" key="6">
    <source>
        <dbReference type="PROSITE" id="PS50103"/>
    </source>
</evidence>
<feature type="compositionally biased region" description="Pro residues" evidence="5">
    <location>
        <begin position="7"/>
        <end position="16"/>
    </location>
</feature>
<dbReference type="RefSeq" id="XP_018005188.1">
    <property type="nucleotide sequence ID" value="XM_018142305.1"/>
</dbReference>
<dbReference type="InterPro" id="IPR039136">
    <property type="entry name" value="NUFIP1-like"/>
</dbReference>
<keyword evidence="3 4" id="KW-0862">Zinc</keyword>
<evidence type="ECO:0000256" key="4">
    <source>
        <dbReference type="PROSITE-ProRule" id="PRU00723"/>
    </source>
</evidence>
<protein>
    <recommendedName>
        <fullName evidence="6">C3H1-type domain-containing protein</fullName>
    </recommendedName>
</protein>
<dbReference type="InterPro" id="IPR000571">
    <property type="entry name" value="Znf_CCCH"/>
</dbReference>
<evidence type="ECO:0000313" key="7">
    <source>
        <dbReference type="EMBL" id="KPI45225.1"/>
    </source>
</evidence>
<feature type="compositionally biased region" description="Polar residues" evidence="5">
    <location>
        <begin position="277"/>
        <end position="288"/>
    </location>
</feature>
<accession>A0A0N1P459</accession>
<feature type="zinc finger region" description="C3H1-type" evidence="4">
    <location>
        <begin position="386"/>
        <end position="414"/>
    </location>
</feature>
<feature type="domain" description="C3H1-type" evidence="6">
    <location>
        <begin position="386"/>
        <end position="414"/>
    </location>
</feature>
<dbReference type="PANTHER" id="PTHR13309">
    <property type="entry name" value="NUCLEAR FRAGILE X MENTAL RETARDATION PROTEIN INTERACTING PROTEIN 1"/>
    <property type="match status" value="1"/>
</dbReference>
<dbReference type="OrthoDB" id="273070at2759"/>
<keyword evidence="1 4" id="KW-0479">Metal-binding</keyword>
<dbReference type="VEuPathDB" id="FungiDB:AB675_2340"/>
<dbReference type="InterPro" id="IPR036855">
    <property type="entry name" value="Znf_CCCH_sf"/>
</dbReference>
<feature type="region of interest" description="Disordered" evidence="5">
    <location>
        <begin position="326"/>
        <end position="391"/>
    </location>
</feature>
<feature type="compositionally biased region" description="Acidic residues" evidence="5">
    <location>
        <begin position="351"/>
        <end position="367"/>
    </location>
</feature>